<organism evidence="2 3">
    <name type="scientific">Mycobacterium dioxanotrophicus</name>
    <dbReference type="NCBI Taxonomy" id="482462"/>
    <lineage>
        <taxon>Bacteria</taxon>
        <taxon>Bacillati</taxon>
        <taxon>Actinomycetota</taxon>
        <taxon>Actinomycetes</taxon>
        <taxon>Mycobacteriales</taxon>
        <taxon>Mycobacteriaceae</taxon>
        <taxon>Mycobacterium</taxon>
    </lineage>
</organism>
<feature type="transmembrane region" description="Helical" evidence="1">
    <location>
        <begin position="122"/>
        <end position="142"/>
    </location>
</feature>
<keyword evidence="1" id="KW-0812">Transmembrane</keyword>
<evidence type="ECO:0000313" key="3">
    <source>
        <dbReference type="Proteomes" id="UP000195331"/>
    </source>
</evidence>
<sequence>MWAVKSSVAAAFLCLIFGPFGAFCVVWTFLFAGRAEWLSAAVALGFAVFALGMVAMLVVVASGRVSPRVTCRDGVTTVRPDPRIDRCLMASTIGVFIAMGVYAVFAPLNMLDIPTPRGDQKYYVAMCAVGAAIGVFSMGQIARQRGMSLLRMSADGIAMGNSMTTARRTWDELAEIADRPRNGRKPTGTTYIATDDGGIRTLPSDWYTPAGQALRDLMRFYWEHPEHREELADGQAVQRLNVVARGAE</sequence>
<proteinExistence type="predicted"/>
<gene>
    <name evidence="2" type="ORF">BTO20_30650</name>
</gene>
<dbReference type="EMBL" id="CP020809">
    <property type="protein sequence ID" value="ART72336.1"/>
    <property type="molecule type" value="Genomic_DNA"/>
</dbReference>
<dbReference type="KEGG" id="mdx:BTO20_30650"/>
<accession>A0A1Y0CBC0</accession>
<feature type="transmembrane region" description="Helical" evidence="1">
    <location>
        <begin position="37"/>
        <end position="60"/>
    </location>
</feature>
<dbReference type="Proteomes" id="UP000195331">
    <property type="component" value="Chromosome"/>
</dbReference>
<name>A0A1Y0CBC0_9MYCO</name>
<keyword evidence="1" id="KW-0472">Membrane</keyword>
<protein>
    <submittedName>
        <fullName evidence="2">Uncharacterized protein</fullName>
    </submittedName>
</protein>
<evidence type="ECO:0000313" key="2">
    <source>
        <dbReference type="EMBL" id="ART72336.1"/>
    </source>
</evidence>
<evidence type="ECO:0000256" key="1">
    <source>
        <dbReference type="SAM" id="Phobius"/>
    </source>
</evidence>
<feature type="transmembrane region" description="Helical" evidence="1">
    <location>
        <begin position="7"/>
        <end position="31"/>
    </location>
</feature>
<reference evidence="2 3" key="1">
    <citation type="submission" date="2017-04" db="EMBL/GenBank/DDBJ databases">
        <title>Whole Genome Sequence of 1,4-Dioxane Degrading Bacterium Mycobacterium dioxanotrophicus PH-06.</title>
        <authorList>
            <person name="He Y."/>
        </authorList>
    </citation>
    <scope>NUCLEOTIDE SEQUENCE [LARGE SCALE GENOMIC DNA]</scope>
    <source>
        <strain evidence="2 3">PH-06</strain>
    </source>
</reference>
<dbReference type="AlphaFoldDB" id="A0A1Y0CBC0"/>
<feature type="transmembrane region" description="Helical" evidence="1">
    <location>
        <begin position="87"/>
        <end position="110"/>
    </location>
</feature>
<keyword evidence="3" id="KW-1185">Reference proteome</keyword>
<keyword evidence="1" id="KW-1133">Transmembrane helix</keyword>